<dbReference type="Proteomes" id="UP000320839">
    <property type="component" value="Chromosome"/>
</dbReference>
<dbReference type="SUPFAM" id="SSF160631">
    <property type="entry name" value="SMI1/KNR4-like"/>
    <property type="match status" value="1"/>
</dbReference>
<dbReference type="RefSeq" id="WP_232105773.1">
    <property type="nucleotide sequence ID" value="NZ_CP036317.1"/>
</dbReference>
<dbReference type="SUPFAM" id="SSF48403">
    <property type="entry name" value="Ankyrin repeat"/>
    <property type="match status" value="1"/>
</dbReference>
<organism evidence="2 3">
    <name type="scientific">Gimesia panareensis</name>
    <dbReference type="NCBI Taxonomy" id="2527978"/>
    <lineage>
        <taxon>Bacteria</taxon>
        <taxon>Pseudomonadati</taxon>
        <taxon>Planctomycetota</taxon>
        <taxon>Planctomycetia</taxon>
        <taxon>Planctomycetales</taxon>
        <taxon>Planctomycetaceae</taxon>
        <taxon>Gimesia</taxon>
    </lineage>
</organism>
<gene>
    <name evidence="2" type="ORF">Pan153_63490</name>
</gene>
<dbReference type="SMART" id="SM00860">
    <property type="entry name" value="SMI1_KNR4"/>
    <property type="match status" value="1"/>
</dbReference>
<dbReference type="PANTHER" id="PTHR47432:SF1">
    <property type="entry name" value="CELL WALL ASSEMBLY REGULATOR SMI1"/>
    <property type="match status" value="1"/>
</dbReference>
<dbReference type="Gene3D" id="3.40.1580.10">
    <property type="entry name" value="SMI1/KNR4-like"/>
    <property type="match status" value="1"/>
</dbReference>
<dbReference type="Gene3D" id="1.25.40.20">
    <property type="entry name" value="Ankyrin repeat-containing domain"/>
    <property type="match status" value="1"/>
</dbReference>
<name>A0A518FZ62_9PLAN</name>
<dbReference type="InterPro" id="IPR037883">
    <property type="entry name" value="Knr4/Smi1-like_sf"/>
</dbReference>
<dbReference type="PANTHER" id="PTHR47432">
    <property type="entry name" value="CELL WALL ASSEMBLY REGULATOR SMI1"/>
    <property type="match status" value="1"/>
</dbReference>
<dbReference type="Pfam" id="PF09346">
    <property type="entry name" value="SMI1_KNR4"/>
    <property type="match status" value="1"/>
</dbReference>
<sequence length="347" mass="39993">MTRLCQRWERWLKDNFPSALETLQEGATPQEVDTFSREIGFVIPEDVREWFMWKNGQVHQPHLNVLFGFELLTLSDSLREWRFWQTVSDMNEEFAESCKSYPNDAILPAYTTPGWIPIAKTSGPADYLGIDLNPGPEGTVGQVINFGRNEEKKCVAGVSLADFLEFVLDEYEAGHTVVNEYGIGGHDYFYLNLYGELLHFSCILSQLHEQQKFDGRRLHIDDSIERIKPYPPELAERLRRLHFAALNDDAETVIEFLDADPELVQILPPGGNTILHTAAMGQSPRILDYLERFKLDSNARNDEGETPLTSCEEAFRDFFVFEEPSKQEMKQHQETLKRLHQMGSRME</sequence>
<feature type="domain" description="Knr4/Smi1-like" evidence="1">
    <location>
        <begin position="26"/>
        <end position="169"/>
    </location>
</feature>
<dbReference type="AlphaFoldDB" id="A0A518FZ62"/>
<dbReference type="InterPro" id="IPR051873">
    <property type="entry name" value="KNR4/SMI1_regulator"/>
</dbReference>
<dbReference type="EMBL" id="CP036317">
    <property type="protein sequence ID" value="QDV21659.1"/>
    <property type="molecule type" value="Genomic_DNA"/>
</dbReference>
<protein>
    <submittedName>
        <fullName evidence="2">SMI1 / KNR4 family protein</fullName>
    </submittedName>
</protein>
<reference evidence="2 3" key="1">
    <citation type="submission" date="2019-02" db="EMBL/GenBank/DDBJ databases">
        <title>Deep-cultivation of Planctomycetes and their phenomic and genomic characterization uncovers novel biology.</title>
        <authorList>
            <person name="Wiegand S."/>
            <person name="Jogler M."/>
            <person name="Boedeker C."/>
            <person name="Pinto D."/>
            <person name="Vollmers J."/>
            <person name="Rivas-Marin E."/>
            <person name="Kohn T."/>
            <person name="Peeters S.H."/>
            <person name="Heuer A."/>
            <person name="Rast P."/>
            <person name="Oberbeckmann S."/>
            <person name="Bunk B."/>
            <person name="Jeske O."/>
            <person name="Meyerdierks A."/>
            <person name="Storesund J.E."/>
            <person name="Kallscheuer N."/>
            <person name="Luecker S."/>
            <person name="Lage O.M."/>
            <person name="Pohl T."/>
            <person name="Merkel B.J."/>
            <person name="Hornburger P."/>
            <person name="Mueller R.-W."/>
            <person name="Bruemmer F."/>
            <person name="Labrenz M."/>
            <person name="Spormann A.M."/>
            <person name="Op den Camp H."/>
            <person name="Overmann J."/>
            <person name="Amann R."/>
            <person name="Jetten M.S.M."/>
            <person name="Mascher T."/>
            <person name="Medema M.H."/>
            <person name="Devos D.P."/>
            <person name="Kaster A.-K."/>
            <person name="Ovreas L."/>
            <person name="Rohde M."/>
            <person name="Galperin M.Y."/>
            <person name="Jogler C."/>
        </authorList>
    </citation>
    <scope>NUCLEOTIDE SEQUENCE [LARGE SCALE GENOMIC DNA]</scope>
    <source>
        <strain evidence="2 3">Pan153</strain>
    </source>
</reference>
<evidence type="ECO:0000313" key="3">
    <source>
        <dbReference type="Proteomes" id="UP000320839"/>
    </source>
</evidence>
<dbReference type="InterPro" id="IPR036770">
    <property type="entry name" value="Ankyrin_rpt-contain_sf"/>
</dbReference>
<accession>A0A518FZ62</accession>
<dbReference type="InterPro" id="IPR018958">
    <property type="entry name" value="Knr4/Smi1-like_dom"/>
</dbReference>
<proteinExistence type="predicted"/>
<evidence type="ECO:0000259" key="1">
    <source>
        <dbReference type="SMART" id="SM00860"/>
    </source>
</evidence>
<evidence type="ECO:0000313" key="2">
    <source>
        <dbReference type="EMBL" id="QDV21659.1"/>
    </source>
</evidence>